<dbReference type="PANTHER" id="PTHR47934">
    <property type="entry name" value="PENTATRICOPEPTIDE REPEAT-CONTAINING PROTEIN PET309, MITOCHONDRIAL"/>
    <property type="match status" value="1"/>
</dbReference>
<proteinExistence type="predicted"/>
<dbReference type="GO" id="GO:0003729">
    <property type="term" value="F:mRNA binding"/>
    <property type="evidence" value="ECO:0007669"/>
    <property type="project" value="TreeGrafter"/>
</dbReference>
<sequence>MPSSLPVPSKGALRTLRHLALGTSCTVAFTAGLVTEDRRRRIHAAREIHDNAQKLRKSRTYYSAGRALIDTLDDQVVGYGSESLWLAGDPKLRKLTRETNKSLKLGQSTSPEAPQSVTPIERPAFVNGPRTPPKPSQRTQSSRLVKLKELQHTLGIPIPSIPSSLPITPPPPLSEKATIHGRQLRLAADVSRLLGNGKELVRVEAAASRFIDAFAEGFPIDEIGFESQLLDAAIRLSKACKDHSKYDLVGKVLDIFLAHPPIERTQFLRFSPYSVIQNLIISPKGEGLRDEKSHKARLKKASSIYLQKYEENLSLTEDFPLVRSLGEQLCAETCRSGMYAHTEELFFRLELLRKDGPPRAVNHLIESAYKSGNFDRVFCHFKDYYSQTSPSQTEFNNILEQVTNSTLKISSMGNAVEALIIAKQIAESSGLKVKTTSALKIIGHQWRSTGDIAKTRELFDRLEPIIPWMNHPQAPYGAIIQFCIEAGQESVARSYYERLRAYNESLAADVRIFGHFVQAMAMRNDWVGVQDGLENMARMSVENMDQCTHSFVPVLKIFANSHSVGETEEFVRTCIDQWHLKLNESILSLMIKRYAQAREMDSILRWIDYAMSVGCRINVFSINTILSHCHRTWKFSFPEAVGLYRALQKLGSSSLGLTDQVSLETLGKIAVEDCPNQSEWSKRDAFLKRLGRADSPSDCHGVHRSMASSLASGNPAEALKIYTRAQDQIVLQPRHLVAAVKASLQVHGGNIVHTVQIIKRAQKAGQAVDSAIAALVIHQLRHLPGYEIAHHSSLAQNTISALEENGISISPGIVTHMMDSFVKRGWYRQAINLWKSLSRRLGFSSSSIDLVTLSVLVRCYVYLEDPIGIRWTNRVLLANGIIPDTKFYLDLKNARNSFNKVCRAQEAVRGKSEYLISLNEIINDVLVLRKGATEEKEHVRKMTIRILEKAILTQNQEGVGGSDPGAKVGVTERDTLGMDSQDAEYDQSDGSWTEPDTESILDFDILPTLSRLELPLDDSKTK</sequence>
<protein>
    <recommendedName>
        <fullName evidence="4">Pentacotripeptide-repeat region of PRORP domain-containing protein</fullName>
    </recommendedName>
</protein>
<dbReference type="GO" id="GO:0005739">
    <property type="term" value="C:mitochondrion"/>
    <property type="evidence" value="ECO:0007669"/>
    <property type="project" value="TreeGrafter"/>
</dbReference>
<keyword evidence="3" id="KW-1185">Reference proteome</keyword>
<dbReference type="EMBL" id="JAAMPI010000361">
    <property type="protein sequence ID" value="KAF4632282.1"/>
    <property type="molecule type" value="Genomic_DNA"/>
</dbReference>
<evidence type="ECO:0000313" key="2">
    <source>
        <dbReference type="EMBL" id="KAF4632282.1"/>
    </source>
</evidence>
<dbReference type="PANTHER" id="PTHR47934:SF6">
    <property type="entry name" value="MITOCHONDRIAL GROUP I INTRON SPLICING FACTOR CCM1-RELATED"/>
    <property type="match status" value="1"/>
</dbReference>
<dbReference type="InterPro" id="IPR011990">
    <property type="entry name" value="TPR-like_helical_dom_sf"/>
</dbReference>
<dbReference type="GO" id="GO:0006396">
    <property type="term" value="P:RNA processing"/>
    <property type="evidence" value="ECO:0007669"/>
    <property type="project" value="TreeGrafter"/>
</dbReference>
<organism evidence="2 3">
    <name type="scientific">Cudoniella acicularis</name>
    <dbReference type="NCBI Taxonomy" id="354080"/>
    <lineage>
        <taxon>Eukaryota</taxon>
        <taxon>Fungi</taxon>
        <taxon>Dikarya</taxon>
        <taxon>Ascomycota</taxon>
        <taxon>Pezizomycotina</taxon>
        <taxon>Leotiomycetes</taxon>
        <taxon>Helotiales</taxon>
        <taxon>Tricladiaceae</taxon>
        <taxon>Cudoniella</taxon>
    </lineage>
</organism>
<feature type="region of interest" description="Disordered" evidence="1">
    <location>
        <begin position="100"/>
        <end position="142"/>
    </location>
</feature>
<dbReference type="InterPro" id="IPR051114">
    <property type="entry name" value="Mito_RNA_Proc_CCM1"/>
</dbReference>
<feature type="region of interest" description="Disordered" evidence="1">
    <location>
        <begin position="975"/>
        <end position="996"/>
    </location>
</feature>
<evidence type="ECO:0000313" key="3">
    <source>
        <dbReference type="Proteomes" id="UP000566819"/>
    </source>
</evidence>
<accession>A0A8H4RLP1</accession>
<name>A0A8H4RLP1_9HELO</name>
<dbReference type="OrthoDB" id="185373at2759"/>
<gene>
    <name evidence="2" type="ORF">G7Y89_g5845</name>
</gene>
<evidence type="ECO:0008006" key="4">
    <source>
        <dbReference type="Google" id="ProtNLM"/>
    </source>
</evidence>
<feature type="compositionally biased region" description="Polar residues" evidence="1">
    <location>
        <begin position="105"/>
        <end position="118"/>
    </location>
</feature>
<dbReference type="Proteomes" id="UP000566819">
    <property type="component" value="Unassembled WGS sequence"/>
</dbReference>
<reference evidence="2 3" key="1">
    <citation type="submission" date="2020-03" db="EMBL/GenBank/DDBJ databases">
        <title>Draft Genome Sequence of Cudoniella acicularis.</title>
        <authorList>
            <person name="Buettner E."/>
            <person name="Kellner H."/>
        </authorList>
    </citation>
    <scope>NUCLEOTIDE SEQUENCE [LARGE SCALE GENOMIC DNA]</scope>
    <source>
        <strain evidence="2 3">DSM 108380</strain>
    </source>
</reference>
<dbReference type="AlphaFoldDB" id="A0A8H4RLP1"/>
<dbReference type="GO" id="GO:0007005">
    <property type="term" value="P:mitochondrion organization"/>
    <property type="evidence" value="ECO:0007669"/>
    <property type="project" value="TreeGrafter"/>
</dbReference>
<comment type="caution">
    <text evidence="2">The sequence shown here is derived from an EMBL/GenBank/DDBJ whole genome shotgun (WGS) entry which is preliminary data.</text>
</comment>
<dbReference type="Gene3D" id="1.25.40.10">
    <property type="entry name" value="Tetratricopeptide repeat domain"/>
    <property type="match status" value="2"/>
</dbReference>
<evidence type="ECO:0000256" key="1">
    <source>
        <dbReference type="SAM" id="MobiDB-lite"/>
    </source>
</evidence>